<reference evidence="1 2" key="1">
    <citation type="submission" date="2018-08" db="EMBL/GenBank/DDBJ databases">
        <title>Komagataeibacter sp. AV 382.</title>
        <authorList>
            <person name="Skraban J."/>
            <person name="Trcek J."/>
        </authorList>
    </citation>
    <scope>NUCLEOTIDE SEQUENCE [LARGE SCALE GENOMIC DNA]</scope>
    <source>
        <strain evidence="1 2">AV 382</strain>
    </source>
</reference>
<organism evidence="1 2">
    <name type="scientific">Komagataeibacter melaceti</name>
    <dbReference type="NCBI Taxonomy" id="2766577"/>
    <lineage>
        <taxon>Bacteria</taxon>
        <taxon>Pseudomonadati</taxon>
        <taxon>Pseudomonadota</taxon>
        <taxon>Alphaproteobacteria</taxon>
        <taxon>Acetobacterales</taxon>
        <taxon>Acetobacteraceae</taxon>
        <taxon>Komagataeibacter</taxon>
    </lineage>
</organism>
<dbReference type="AlphaFoldDB" id="A0A371Z4E7"/>
<dbReference type="GO" id="GO:0004601">
    <property type="term" value="F:peroxidase activity"/>
    <property type="evidence" value="ECO:0007669"/>
    <property type="project" value="UniProtKB-KW"/>
</dbReference>
<dbReference type="EMBL" id="QUWV01000011">
    <property type="protein sequence ID" value="RFD21341.1"/>
    <property type="molecule type" value="Genomic_DNA"/>
</dbReference>
<proteinExistence type="predicted"/>
<protein>
    <submittedName>
        <fullName evidence="1">Peroxidase</fullName>
    </submittedName>
</protein>
<dbReference type="SUPFAM" id="SSF52833">
    <property type="entry name" value="Thioredoxin-like"/>
    <property type="match status" value="1"/>
</dbReference>
<dbReference type="Proteomes" id="UP000262371">
    <property type="component" value="Unassembled WGS sequence"/>
</dbReference>
<name>A0A371Z4E7_9PROT</name>
<dbReference type="RefSeq" id="WP_116701685.1">
    <property type="nucleotide sequence ID" value="NZ_QUWV01000011.1"/>
</dbReference>
<comment type="caution">
    <text evidence="1">The sequence shown here is derived from an EMBL/GenBank/DDBJ whole genome shotgun (WGS) entry which is preliminary data.</text>
</comment>
<sequence>MALSPGWKAPDFTTDTTAGPIRFHNWGYGCWRIVLTHPGDYSMRSLRAGIRWARTGSPPIHLLCLSPVHGIMAGTSANPCGFPPPGLPVIHDETGQIGALWRGVTADIGPVGIPHNEHAVFIVDPTNTIRGTLTGPAAGGHDFAEVIGMARGLGVEQPPLNRARRAA</sequence>
<keyword evidence="1" id="KW-0575">Peroxidase</keyword>
<dbReference type="InterPro" id="IPR036249">
    <property type="entry name" value="Thioredoxin-like_sf"/>
</dbReference>
<keyword evidence="2" id="KW-1185">Reference proteome</keyword>
<accession>A0A371Z4E7</accession>
<evidence type="ECO:0000313" key="2">
    <source>
        <dbReference type="Proteomes" id="UP000262371"/>
    </source>
</evidence>
<dbReference type="OrthoDB" id="9812811at2"/>
<keyword evidence="1" id="KW-0560">Oxidoreductase</keyword>
<gene>
    <name evidence="1" type="ORF">DY926_01075</name>
</gene>
<evidence type="ECO:0000313" key="1">
    <source>
        <dbReference type="EMBL" id="RFD21341.1"/>
    </source>
</evidence>